<name>A0A4Q7ZNH2_9ACTN</name>
<accession>A0A4Q7ZNH2</accession>
<comment type="caution">
    <text evidence="2">The sequence shown here is derived from an EMBL/GenBank/DDBJ whole genome shotgun (WGS) entry which is preliminary data.</text>
</comment>
<keyword evidence="3" id="KW-1185">Reference proteome</keyword>
<feature type="region of interest" description="Disordered" evidence="1">
    <location>
        <begin position="71"/>
        <end position="94"/>
    </location>
</feature>
<evidence type="ECO:0000313" key="3">
    <source>
        <dbReference type="Proteomes" id="UP000292564"/>
    </source>
</evidence>
<sequence>MSLTDLEEFGSGADPNSSTSDDDLGRLAELGLLHAQGETRGRYYTAGEPLRDLRAECRRRRRPVTDPYPWMRSRLAEARGPRPTSGPAGLTAGA</sequence>
<feature type="region of interest" description="Disordered" evidence="1">
    <location>
        <begin position="1"/>
        <end position="25"/>
    </location>
</feature>
<organism evidence="2 3">
    <name type="scientific">Krasilnikovia cinnamomea</name>
    <dbReference type="NCBI Taxonomy" id="349313"/>
    <lineage>
        <taxon>Bacteria</taxon>
        <taxon>Bacillati</taxon>
        <taxon>Actinomycetota</taxon>
        <taxon>Actinomycetes</taxon>
        <taxon>Micromonosporales</taxon>
        <taxon>Micromonosporaceae</taxon>
        <taxon>Krasilnikovia</taxon>
    </lineage>
</organism>
<reference evidence="2 3" key="1">
    <citation type="submission" date="2019-02" db="EMBL/GenBank/DDBJ databases">
        <title>Sequencing the genomes of 1000 actinobacteria strains.</title>
        <authorList>
            <person name="Klenk H.-P."/>
        </authorList>
    </citation>
    <scope>NUCLEOTIDE SEQUENCE [LARGE SCALE GENOMIC DNA]</scope>
    <source>
        <strain evidence="2 3">DSM 45162</strain>
    </source>
</reference>
<dbReference type="AlphaFoldDB" id="A0A4Q7ZNH2"/>
<protein>
    <submittedName>
        <fullName evidence="2">Uncharacterized protein</fullName>
    </submittedName>
</protein>
<dbReference type="EMBL" id="SHKY01000001">
    <property type="protein sequence ID" value="RZU51839.1"/>
    <property type="molecule type" value="Genomic_DNA"/>
</dbReference>
<evidence type="ECO:0000256" key="1">
    <source>
        <dbReference type="SAM" id="MobiDB-lite"/>
    </source>
</evidence>
<proteinExistence type="predicted"/>
<evidence type="ECO:0000313" key="2">
    <source>
        <dbReference type="EMBL" id="RZU51839.1"/>
    </source>
</evidence>
<dbReference type="Proteomes" id="UP000292564">
    <property type="component" value="Unassembled WGS sequence"/>
</dbReference>
<gene>
    <name evidence="2" type="ORF">EV385_3675</name>
</gene>